<dbReference type="InterPro" id="IPR001021">
    <property type="entry name" value="Ribosomal_bL25_long"/>
</dbReference>
<evidence type="ECO:0000256" key="4">
    <source>
        <dbReference type="ARBA" id="ARBA00023274"/>
    </source>
</evidence>
<comment type="similarity">
    <text evidence="5">Belongs to the bacterial ribosomal protein bL25 family. CTC subfamily.</text>
</comment>
<comment type="caution">
    <text evidence="9">The sequence shown here is derived from an EMBL/GenBank/DDBJ whole genome shotgun (WGS) entry which is preliminary data.</text>
</comment>
<proteinExistence type="inferred from homology"/>
<dbReference type="HAMAP" id="MF_01334">
    <property type="entry name" value="Ribosomal_bL25_CTC"/>
    <property type="match status" value="1"/>
</dbReference>
<sequence length="217" mass="23651">MKLTAEKRTQTGTSASKRARAAGKLPAVVYGKAVESTPILLDLKEVEDTLREVGMNGVFEIDLEGETLQVFVKDASSETFRPRLRHIDLLAFTAGEKVTMAIPVYITGEETIEVGYVSQSISEIELEIAPAKAPSELTLDVTGLEIGDQLLVSDIELPEDAELLEDLDSTVLVVSPPDDISDDLEPTTSEDEEEVAEPEVIGEEKDEEGEETEESEE</sequence>
<evidence type="ECO:0000256" key="5">
    <source>
        <dbReference type="HAMAP-Rule" id="MF_01334"/>
    </source>
</evidence>
<dbReference type="InterPro" id="IPR037121">
    <property type="entry name" value="Ribosomal_bL25_C"/>
</dbReference>
<dbReference type="InterPro" id="IPR011035">
    <property type="entry name" value="Ribosomal_bL25/Gln-tRNA_synth"/>
</dbReference>
<feature type="domain" description="Large ribosomal subunit protein bL25 beta" evidence="8">
    <location>
        <begin position="97"/>
        <end position="177"/>
    </location>
</feature>
<dbReference type="Gene3D" id="2.170.120.20">
    <property type="entry name" value="Ribosomal protein L25, beta domain"/>
    <property type="match status" value="1"/>
</dbReference>
<dbReference type="Pfam" id="PF01386">
    <property type="entry name" value="Ribosomal_L25p"/>
    <property type="match status" value="1"/>
</dbReference>
<dbReference type="NCBIfam" id="TIGR00731">
    <property type="entry name" value="bL25_bact_ctc"/>
    <property type="match status" value="1"/>
</dbReference>
<protein>
    <recommendedName>
        <fullName evidence="5">Large ribosomal subunit protein bL25</fullName>
    </recommendedName>
    <alternativeName>
        <fullName evidence="5">General stress protein CTC</fullName>
    </alternativeName>
</protein>
<accession>A0A1S8KMT1</accession>
<gene>
    <name evidence="5" type="primary">rplY</name>
    <name evidence="5" type="synonym">ctc</name>
    <name evidence="9" type="ORF">BWX42_02885</name>
</gene>
<dbReference type="Proteomes" id="UP000190409">
    <property type="component" value="Unassembled WGS sequence"/>
</dbReference>
<dbReference type="InterPro" id="IPR020056">
    <property type="entry name" value="Rbsml_bL25/Gln-tRNA_synth_N"/>
</dbReference>
<dbReference type="GO" id="GO:0003735">
    <property type="term" value="F:structural constituent of ribosome"/>
    <property type="evidence" value="ECO:0007669"/>
    <property type="project" value="InterPro"/>
</dbReference>
<dbReference type="PANTHER" id="PTHR33284:SF1">
    <property type="entry name" value="RIBOSOMAL PROTEIN L25_GLN-TRNA SYNTHETASE, ANTI-CODON-BINDING DOMAIN-CONTAINING PROTEIN"/>
    <property type="match status" value="1"/>
</dbReference>
<evidence type="ECO:0000256" key="3">
    <source>
        <dbReference type="ARBA" id="ARBA00022980"/>
    </source>
</evidence>
<dbReference type="GO" id="GO:0022625">
    <property type="term" value="C:cytosolic large ribosomal subunit"/>
    <property type="evidence" value="ECO:0007669"/>
    <property type="project" value="TreeGrafter"/>
</dbReference>
<name>A0A1S8KMT1_9LACT</name>
<feature type="compositionally biased region" description="Acidic residues" evidence="6">
    <location>
        <begin position="179"/>
        <end position="217"/>
    </location>
</feature>
<feature type="region of interest" description="Disordered" evidence="6">
    <location>
        <begin position="174"/>
        <end position="217"/>
    </location>
</feature>
<dbReference type="InterPro" id="IPR020057">
    <property type="entry name" value="Ribosomal_bL25_b-dom"/>
</dbReference>
<keyword evidence="3 5" id="KW-0689">Ribosomal protein</keyword>
<organism evidence="9 10">
    <name type="scientific">Dolosigranulum pigrum</name>
    <dbReference type="NCBI Taxonomy" id="29394"/>
    <lineage>
        <taxon>Bacteria</taxon>
        <taxon>Bacillati</taxon>
        <taxon>Bacillota</taxon>
        <taxon>Bacilli</taxon>
        <taxon>Lactobacillales</taxon>
        <taxon>Carnobacteriaceae</taxon>
        <taxon>Dolosigranulum</taxon>
    </lineage>
</organism>
<dbReference type="Gene3D" id="2.40.240.10">
    <property type="entry name" value="Ribosomal Protein L25, Chain P"/>
    <property type="match status" value="1"/>
</dbReference>
<dbReference type="InterPro" id="IPR029751">
    <property type="entry name" value="Ribosomal_L25_dom"/>
</dbReference>
<evidence type="ECO:0000259" key="8">
    <source>
        <dbReference type="Pfam" id="PF14693"/>
    </source>
</evidence>
<dbReference type="EMBL" id="MUYF01000003">
    <property type="protein sequence ID" value="OOL80851.1"/>
    <property type="molecule type" value="Genomic_DNA"/>
</dbReference>
<reference evidence="9 10" key="1">
    <citation type="submission" date="2017-01" db="EMBL/GenBank/DDBJ databases">
        <title>Complete Genome Sequence of Dolosigranulum pigrum isolated from a Patient with interstitial lung disease.</title>
        <authorList>
            <person name="Mukhopadhyay R."/>
            <person name="Joaquin J."/>
            <person name="Hogue R."/>
            <person name="Fitzgerald S."/>
            <person name="Jospin G."/>
            <person name="Eisen J.A."/>
            <person name="Chaturvedi V."/>
        </authorList>
    </citation>
    <scope>NUCLEOTIDE SEQUENCE [LARGE SCALE GENOMIC DNA]</scope>
    <source>
        <strain evidence="9 10">15S00348</strain>
    </source>
</reference>
<evidence type="ECO:0000256" key="6">
    <source>
        <dbReference type="SAM" id="MobiDB-lite"/>
    </source>
</evidence>
<comment type="function">
    <text evidence="5">This is one of the proteins that binds to the 5S RNA in the ribosome where it forms part of the central protuberance.</text>
</comment>
<evidence type="ECO:0000259" key="7">
    <source>
        <dbReference type="Pfam" id="PF01386"/>
    </source>
</evidence>
<evidence type="ECO:0000256" key="1">
    <source>
        <dbReference type="ARBA" id="ARBA00022730"/>
    </source>
</evidence>
<dbReference type="GO" id="GO:0006412">
    <property type="term" value="P:translation"/>
    <property type="evidence" value="ECO:0007669"/>
    <property type="project" value="UniProtKB-UniRule"/>
</dbReference>
<evidence type="ECO:0000313" key="10">
    <source>
        <dbReference type="Proteomes" id="UP000190409"/>
    </source>
</evidence>
<dbReference type="CDD" id="cd00495">
    <property type="entry name" value="Ribosomal_L25_TL5_CTC"/>
    <property type="match status" value="1"/>
</dbReference>
<dbReference type="Pfam" id="PF14693">
    <property type="entry name" value="Ribosomal_TL5_C"/>
    <property type="match status" value="1"/>
</dbReference>
<keyword evidence="4 5" id="KW-0687">Ribonucleoprotein</keyword>
<dbReference type="AlphaFoldDB" id="A0A1S8KMT1"/>
<feature type="domain" description="Large ribosomal subunit protein bL25 L25" evidence="7">
    <location>
        <begin position="3"/>
        <end position="89"/>
    </location>
</feature>
<dbReference type="SUPFAM" id="SSF50715">
    <property type="entry name" value="Ribosomal protein L25-like"/>
    <property type="match status" value="1"/>
</dbReference>
<dbReference type="PANTHER" id="PTHR33284">
    <property type="entry name" value="RIBOSOMAL PROTEIN L25/GLN-TRNA SYNTHETASE, ANTI-CODON-BINDING DOMAIN-CONTAINING PROTEIN"/>
    <property type="match status" value="1"/>
</dbReference>
<dbReference type="GO" id="GO:0008097">
    <property type="term" value="F:5S rRNA binding"/>
    <property type="evidence" value="ECO:0007669"/>
    <property type="project" value="InterPro"/>
</dbReference>
<evidence type="ECO:0000313" key="9">
    <source>
        <dbReference type="EMBL" id="OOL80851.1"/>
    </source>
</evidence>
<evidence type="ECO:0000256" key="2">
    <source>
        <dbReference type="ARBA" id="ARBA00022884"/>
    </source>
</evidence>
<keyword evidence="2 5" id="KW-0694">RNA-binding</keyword>
<dbReference type="InterPro" id="IPR020930">
    <property type="entry name" value="Ribosomal_uL5_bac-type"/>
</dbReference>
<keyword evidence="1 5" id="KW-0699">rRNA-binding</keyword>
<comment type="subunit">
    <text evidence="5">Part of the 50S ribosomal subunit; part of the 5S rRNA/L5/L18/L25 subcomplex. Contacts the 5S rRNA. Binds to the 5S rRNA independently of L5 and L18.</text>
</comment>